<feature type="region of interest" description="Disordered" evidence="3">
    <location>
        <begin position="198"/>
        <end position="226"/>
    </location>
</feature>
<feature type="compositionally biased region" description="Polar residues" evidence="3">
    <location>
        <begin position="27"/>
        <end position="38"/>
    </location>
</feature>
<feature type="compositionally biased region" description="Gly residues" evidence="3">
    <location>
        <begin position="217"/>
        <end position="226"/>
    </location>
</feature>
<sequence>MRRVSHGPGQVHGHGQGRWYQERNQHRNSNNSDTNMQPQRGGYIPTSVHNPAPLIRPPMPWPTGPLPLPLPFGNTVLYRDGTSGIIYFLCPPHPPLFPSPFYIPVPYHLLDEIKRQIDFYFSVDNLVKDTYLRLHMDEQGWVHASVNSHLYTSTTRHVELRLDFDSPSVKLNLHNSEGDKMRRRDDWMRWLMPPGVQRQLGSQPQSTGLDEGHQLQPGGGDRIPLS</sequence>
<dbReference type="GO" id="GO:0005737">
    <property type="term" value="C:cytoplasm"/>
    <property type="evidence" value="ECO:0007669"/>
    <property type="project" value="UniProtKB-ARBA"/>
</dbReference>
<dbReference type="InterPro" id="IPR006630">
    <property type="entry name" value="La_HTH"/>
</dbReference>
<evidence type="ECO:0000259" key="4">
    <source>
        <dbReference type="PROSITE" id="PS50961"/>
    </source>
</evidence>
<evidence type="ECO:0000256" key="2">
    <source>
        <dbReference type="PROSITE-ProRule" id="PRU00332"/>
    </source>
</evidence>
<dbReference type="SUPFAM" id="SSF46785">
    <property type="entry name" value="Winged helix' DNA-binding domain"/>
    <property type="match status" value="1"/>
</dbReference>
<dbReference type="AlphaFoldDB" id="A0AAD5C2H2"/>
<dbReference type="Pfam" id="PF05383">
    <property type="entry name" value="La"/>
    <property type="match status" value="1"/>
</dbReference>
<dbReference type="Gene3D" id="1.10.10.10">
    <property type="entry name" value="Winged helix-like DNA-binding domain superfamily/Winged helix DNA-binding domain"/>
    <property type="match status" value="1"/>
</dbReference>
<dbReference type="InterPro" id="IPR045180">
    <property type="entry name" value="La_dom_prot"/>
</dbReference>
<dbReference type="PANTHER" id="PTHR22792:SF132">
    <property type="entry name" value="LA-RELATED PROTEIN 1"/>
    <property type="match status" value="1"/>
</dbReference>
<protein>
    <recommendedName>
        <fullName evidence="4">HTH La-type RNA-binding domain-containing protein</fullName>
    </recommendedName>
</protein>
<evidence type="ECO:0000313" key="5">
    <source>
        <dbReference type="EMBL" id="KAI7733163.1"/>
    </source>
</evidence>
<dbReference type="EMBL" id="JAMZMK010010073">
    <property type="protein sequence ID" value="KAI7733163.1"/>
    <property type="molecule type" value="Genomic_DNA"/>
</dbReference>
<accession>A0AAD5C2H2</accession>
<dbReference type="GO" id="GO:0003723">
    <property type="term" value="F:RNA binding"/>
    <property type="evidence" value="ECO:0007669"/>
    <property type="project" value="UniProtKB-UniRule"/>
</dbReference>
<dbReference type="Proteomes" id="UP001206925">
    <property type="component" value="Unassembled WGS sequence"/>
</dbReference>
<dbReference type="InterPro" id="IPR036388">
    <property type="entry name" value="WH-like_DNA-bd_sf"/>
</dbReference>
<dbReference type="PANTHER" id="PTHR22792">
    <property type="entry name" value="LUPUS LA PROTEIN-RELATED"/>
    <property type="match status" value="1"/>
</dbReference>
<feature type="domain" description="HTH La-type RNA-binding" evidence="4">
    <location>
        <begin position="103"/>
        <end position="193"/>
    </location>
</feature>
<dbReference type="InterPro" id="IPR036390">
    <property type="entry name" value="WH_DNA-bd_sf"/>
</dbReference>
<name>A0AAD5C2H2_AMBAR</name>
<feature type="compositionally biased region" description="Polar residues" evidence="3">
    <location>
        <begin position="199"/>
        <end position="208"/>
    </location>
</feature>
<organism evidence="5 6">
    <name type="scientific">Ambrosia artemisiifolia</name>
    <name type="common">Common ragweed</name>
    <dbReference type="NCBI Taxonomy" id="4212"/>
    <lineage>
        <taxon>Eukaryota</taxon>
        <taxon>Viridiplantae</taxon>
        <taxon>Streptophyta</taxon>
        <taxon>Embryophyta</taxon>
        <taxon>Tracheophyta</taxon>
        <taxon>Spermatophyta</taxon>
        <taxon>Magnoliopsida</taxon>
        <taxon>eudicotyledons</taxon>
        <taxon>Gunneridae</taxon>
        <taxon>Pentapetalae</taxon>
        <taxon>asterids</taxon>
        <taxon>campanulids</taxon>
        <taxon>Asterales</taxon>
        <taxon>Asteraceae</taxon>
        <taxon>Asteroideae</taxon>
        <taxon>Heliantheae alliance</taxon>
        <taxon>Heliantheae</taxon>
        <taxon>Ambrosia</taxon>
    </lineage>
</organism>
<keyword evidence="1 2" id="KW-0694">RNA-binding</keyword>
<evidence type="ECO:0000256" key="1">
    <source>
        <dbReference type="ARBA" id="ARBA00022884"/>
    </source>
</evidence>
<keyword evidence="6" id="KW-1185">Reference proteome</keyword>
<reference evidence="5" key="1">
    <citation type="submission" date="2022-06" db="EMBL/GenBank/DDBJ databases">
        <title>Uncovering the hologenomic basis of an extraordinary plant invasion.</title>
        <authorList>
            <person name="Bieker V.C."/>
            <person name="Martin M.D."/>
            <person name="Gilbert T."/>
            <person name="Hodgins K."/>
            <person name="Battlay P."/>
            <person name="Petersen B."/>
            <person name="Wilson J."/>
        </authorList>
    </citation>
    <scope>NUCLEOTIDE SEQUENCE</scope>
    <source>
        <strain evidence="5">AA19_3_7</strain>
        <tissue evidence="5">Leaf</tissue>
    </source>
</reference>
<evidence type="ECO:0000256" key="3">
    <source>
        <dbReference type="SAM" id="MobiDB-lite"/>
    </source>
</evidence>
<proteinExistence type="predicted"/>
<dbReference type="SMART" id="SM00715">
    <property type="entry name" value="LA"/>
    <property type="match status" value="1"/>
</dbReference>
<evidence type="ECO:0000313" key="6">
    <source>
        <dbReference type="Proteomes" id="UP001206925"/>
    </source>
</evidence>
<comment type="caution">
    <text evidence="5">The sequence shown here is derived from an EMBL/GenBank/DDBJ whole genome shotgun (WGS) entry which is preliminary data.</text>
</comment>
<feature type="region of interest" description="Disordered" evidence="3">
    <location>
        <begin position="25"/>
        <end position="49"/>
    </location>
</feature>
<gene>
    <name evidence="5" type="ORF">M8C21_024048</name>
</gene>
<dbReference type="PROSITE" id="PS50961">
    <property type="entry name" value="HTH_LA"/>
    <property type="match status" value="1"/>
</dbReference>